<evidence type="ECO:0000259" key="2">
    <source>
        <dbReference type="Pfam" id="PF03572"/>
    </source>
</evidence>
<dbReference type="RefSeq" id="WP_340234576.1">
    <property type="nucleotide sequence ID" value="NZ_JBBEWC010000002.1"/>
</dbReference>
<feature type="domain" description="Tail specific protease" evidence="2">
    <location>
        <begin position="239"/>
        <end position="408"/>
    </location>
</feature>
<dbReference type="Gene3D" id="3.90.226.10">
    <property type="entry name" value="2-enoyl-CoA Hydratase, Chain A, domain 1"/>
    <property type="match status" value="1"/>
</dbReference>
<dbReference type="SUPFAM" id="SSF52096">
    <property type="entry name" value="ClpP/crotonase"/>
    <property type="match status" value="1"/>
</dbReference>
<name>A0ABW5JBW7_9BACT</name>
<gene>
    <name evidence="3" type="ORF">ACFSR2_15770</name>
</gene>
<accession>A0ABW5JBW7</accession>
<dbReference type="Proteomes" id="UP001597510">
    <property type="component" value="Unassembled WGS sequence"/>
</dbReference>
<sequence>MKQLLVLFFAFFSLYSHAQKQTFSVEEVREDMAVLKRKFEKLHPGMYHYNTKQEYEKIYDSLYNSLTQPLSYLEAYKVLAQLVTAVEDGHTNIRFDAKRFNAKKVKYVPFYLRKIEDRYFISLNTSQDSTVVRGSEVIAINNERIDLLMQKLKVFVSSDNGNEAVKNYYTTGLFPNYYLRQYGEIDSVTITYRLPYDNKILRKKLACLNTGQINKLSETRYKAFKRPNLSVKVIDSLNRIALLDITTFSMTGKFLDYGQNKFKRGLRNSFKKIKKQGIEHLIIDLRANGGGYIPNISRLLKYLSPTPFTIVDTVAFKKSAYFSIVKPYYITPPLLFWLWFPKRKGEFMYRVNKGNNNQQPVKKELAYTGKSYFLTDPGCYSATTFTLNVAKDLGIGQAFIGQTVGGASWGSFAGTWENFKLPNTRYVIHTPLYKITHRLPNQVNKGFFLDLDYEVNRNYQELIKNNASVIDFTVDMIRASKEANQR</sequence>
<comment type="caution">
    <text evidence="3">The sequence shown here is derived from an EMBL/GenBank/DDBJ whole genome shotgun (WGS) entry which is preliminary data.</text>
</comment>
<dbReference type="EMBL" id="JBHULC010000018">
    <property type="protein sequence ID" value="MFD2522355.1"/>
    <property type="molecule type" value="Genomic_DNA"/>
</dbReference>
<evidence type="ECO:0000313" key="3">
    <source>
        <dbReference type="EMBL" id="MFD2522355.1"/>
    </source>
</evidence>
<dbReference type="Pfam" id="PF03572">
    <property type="entry name" value="Peptidase_S41"/>
    <property type="match status" value="1"/>
</dbReference>
<organism evidence="3 4">
    <name type="scientific">Emticicia soli</name>
    <dbReference type="NCBI Taxonomy" id="2027878"/>
    <lineage>
        <taxon>Bacteria</taxon>
        <taxon>Pseudomonadati</taxon>
        <taxon>Bacteroidota</taxon>
        <taxon>Cytophagia</taxon>
        <taxon>Cytophagales</taxon>
        <taxon>Leadbetterellaceae</taxon>
        <taxon>Emticicia</taxon>
    </lineage>
</organism>
<evidence type="ECO:0000256" key="1">
    <source>
        <dbReference type="SAM" id="SignalP"/>
    </source>
</evidence>
<evidence type="ECO:0000313" key="4">
    <source>
        <dbReference type="Proteomes" id="UP001597510"/>
    </source>
</evidence>
<dbReference type="InterPro" id="IPR005151">
    <property type="entry name" value="Tail-specific_protease"/>
</dbReference>
<dbReference type="PANTHER" id="PTHR32060">
    <property type="entry name" value="TAIL-SPECIFIC PROTEASE"/>
    <property type="match status" value="1"/>
</dbReference>
<dbReference type="PANTHER" id="PTHR32060:SF30">
    <property type="entry name" value="CARBOXY-TERMINAL PROCESSING PROTEASE CTPA"/>
    <property type="match status" value="1"/>
</dbReference>
<feature type="chain" id="PRO_5045300797" evidence="1">
    <location>
        <begin position="19"/>
        <end position="486"/>
    </location>
</feature>
<dbReference type="InterPro" id="IPR029045">
    <property type="entry name" value="ClpP/crotonase-like_dom_sf"/>
</dbReference>
<protein>
    <submittedName>
        <fullName evidence="3">S41 family peptidase</fullName>
    </submittedName>
</protein>
<feature type="signal peptide" evidence="1">
    <location>
        <begin position="1"/>
        <end position="18"/>
    </location>
</feature>
<keyword evidence="1" id="KW-0732">Signal</keyword>
<proteinExistence type="predicted"/>
<reference evidence="4" key="1">
    <citation type="journal article" date="2019" name="Int. J. Syst. Evol. Microbiol.">
        <title>The Global Catalogue of Microorganisms (GCM) 10K type strain sequencing project: providing services to taxonomists for standard genome sequencing and annotation.</title>
        <authorList>
            <consortium name="The Broad Institute Genomics Platform"/>
            <consortium name="The Broad Institute Genome Sequencing Center for Infectious Disease"/>
            <person name="Wu L."/>
            <person name="Ma J."/>
        </authorList>
    </citation>
    <scope>NUCLEOTIDE SEQUENCE [LARGE SCALE GENOMIC DNA]</scope>
    <source>
        <strain evidence="4">KCTC 52344</strain>
    </source>
</reference>
<keyword evidence="4" id="KW-1185">Reference proteome</keyword>